<name>A0AAD3CWI6_9STRA</name>
<organism evidence="1 2">
    <name type="scientific">Chaetoceros tenuissimus</name>
    <dbReference type="NCBI Taxonomy" id="426638"/>
    <lineage>
        <taxon>Eukaryota</taxon>
        <taxon>Sar</taxon>
        <taxon>Stramenopiles</taxon>
        <taxon>Ochrophyta</taxon>
        <taxon>Bacillariophyta</taxon>
        <taxon>Coscinodiscophyceae</taxon>
        <taxon>Chaetocerotophycidae</taxon>
        <taxon>Chaetocerotales</taxon>
        <taxon>Chaetocerotaceae</taxon>
        <taxon>Chaetoceros</taxon>
    </lineage>
</organism>
<dbReference type="Proteomes" id="UP001054902">
    <property type="component" value="Unassembled WGS sequence"/>
</dbReference>
<dbReference type="InterPro" id="IPR036770">
    <property type="entry name" value="Ankyrin_rpt-contain_sf"/>
</dbReference>
<reference evidence="1 2" key="1">
    <citation type="journal article" date="2021" name="Sci. Rep.">
        <title>The genome of the diatom Chaetoceros tenuissimus carries an ancient integrated fragment of an extant virus.</title>
        <authorList>
            <person name="Hongo Y."/>
            <person name="Kimura K."/>
            <person name="Takaki Y."/>
            <person name="Yoshida Y."/>
            <person name="Baba S."/>
            <person name="Kobayashi G."/>
            <person name="Nagasaki K."/>
            <person name="Hano T."/>
            <person name="Tomaru Y."/>
        </authorList>
    </citation>
    <scope>NUCLEOTIDE SEQUENCE [LARGE SCALE GENOMIC DNA]</scope>
    <source>
        <strain evidence="1 2">NIES-3715</strain>
    </source>
</reference>
<proteinExistence type="predicted"/>
<dbReference type="PANTHER" id="PTHR46586:SF3">
    <property type="entry name" value="ANKYRIN REPEAT-CONTAINING PROTEIN"/>
    <property type="match status" value="1"/>
</dbReference>
<evidence type="ECO:0000313" key="1">
    <source>
        <dbReference type="EMBL" id="GFH53184.1"/>
    </source>
</evidence>
<protein>
    <submittedName>
        <fullName evidence="1">Uncharacterized protein</fullName>
    </submittedName>
</protein>
<comment type="caution">
    <text evidence="1">The sequence shown here is derived from an EMBL/GenBank/DDBJ whole genome shotgun (WGS) entry which is preliminary data.</text>
</comment>
<dbReference type="PANTHER" id="PTHR46586">
    <property type="entry name" value="ANKYRIN REPEAT-CONTAINING PROTEIN"/>
    <property type="match status" value="1"/>
</dbReference>
<dbReference type="InterPro" id="IPR002110">
    <property type="entry name" value="Ankyrin_rpt"/>
</dbReference>
<dbReference type="InterPro" id="IPR052050">
    <property type="entry name" value="SecEffector_AnkRepeat"/>
</dbReference>
<dbReference type="SUPFAM" id="SSF48403">
    <property type="entry name" value="Ankyrin repeat"/>
    <property type="match status" value="2"/>
</dbReference>
<keyword evidence="2" id="KW-1185">Reference proteome</keyword>
<evidence type="ECO:0000313" key="2">
    <source>
        <dbReference type="Proteomes" id="UP001054902"/>
    </source>
</evidence>
<dbReference type="Pfam" id="PF13637">
    <property type="entry name" value="Ank_4"/>
    <property type="match status" value="1"/>
</dbReference>
<dbReference type="Gene3D" id="1.25.40.20">
    <property type="entry name" value="Ankyrin repeat-containing domain"/>
    <property type="match status" value="2"/>
</dbReference>
<dbReference type="AlphaFoldDB" id="A0AAD3CWI6"/>
<dbReference type="EMBL" id="BLLK01000046">
    <property type="protein sequence ID" value="GFH53184.1"/>
    <property type="molecule type" value="Genomic_DNA"/>
</dbReference>
<sequence length="573" mass="66308">MFSNKRIRLEQGASAMVEEVPSATMNALPPEVMNSIFTYVGKGNFCFICPVSKDFCYNYVTMDIIEDKYAHKLDFLLAVDRNKVTTVDAASSSLVLAEHCFLNAPDRFQEKLFRMASRNGRQDIVTMAAQISGVDINDWICQYVIEEITKKGDLDMLVLLKEKGLNISSWLWLYHIIKESALHGHLDILRWLHQMKENIFRLEDILFQFAAEGGHLNIIKWGIDAEYAFNKDTYINHAATSGNLELVKWFRNQDISWNTRTSFYAVRSGNLELLQYLHDNGCVFTSHAFKEAVRRLEKEKVMEIFKWLRQQSVPWDEKTCRFAARRGILDALIYARTHGCPWDHRTIEEAVQYGHIDVVKYCLENDCPIVDNDLSPLTNSDYVKDLKVLKLLRKFNIPWNEVTCEVAICSGNLEALKWIRSQGCPWNECAFECAIESNDMTTIQYCIENECPFGQRVYPSAVTCKDPIPILKLLRSNGYEWNARVCTEAAIYGKLKVLRWLRYHNCPWDEGVCNAAVKTNRFDILVYAHENKCPWTKETYAYCFHGDGLDGEFNEIPTEHKSSNEIIEYLRKT</sequence>
<accession>A0AAD3CWI6</accession>
<gene>
    <name evidence="1" type="ORF">CTEN210_09660</name>
</gene>
<dbReference type="SUPFAM" id="SSF140860">
    <property type="entry name" value="Pseudo ankyrin repeat-like"/>
    <property type="match status" value="1"/>
</dbReference>